<protein>
    <submittedName>
        <fullName evidence="4">tRNA (N6-threonylcarbamoyladenosine(37)-N6)-methyltransferase TrmO</fullName>
    </submittedName>
</protein>
<dbReference type="GO" id="GO:0008168">
    <property type="term" value="F:methyltransferase activity"/>
    <property type="evidence" value="ECO:0007669"/>
    <property type="project" value="UniProtKB-KW"/>
</dbReference>
<dbReference type="Proteomes" id="UP000095342">
    <property type="component" value="Chromosome"/>
</dbReference>
<keyword evidence="1" id="KW-0949">S-adenosyl-L-methionine</keyword>
<accession>A0A1D8KC02</accession>
<dbReference type="InterPro" id="IPR023368">
    <property type="entry name" value="UPF0066_cons_site"/>
</dbReference>
<dbReference type="KEGG" id="aaeo:BJI67_06410"/>
<dbReference type="AlphaFoldDB" id="A0A1D8KC02"/>
<dbReference type="SUPFAM" id="SSF118196">
    <property type="entry name" value="YaeB-like"/>
    <property type="match status" value="1"/>
</dbReference>
<gene>
    <name evidence="4" type="ORF">BJI67_06410</name>
</gene>
<dbReference type="Pfam" id="PF01980">
    <property type="entry name" value="TrmO_N"/>
    <property type="match status" value="1"/>
</dbReference>
<dbReference type="InterPro" id="IPR040372">
    <property type="entry name" value="YaeB-like"/>
</dbReference>
<evidence type="ECO:0000259" key="3">
    <source>
        <dbReference type="PROSITE" id="PS51668"/>
    </source>
</evidence>
<evidence type="ECO:0000313" key="4">
    <source>
        <dbReference type="EMBL" id="AOV18482.1"/>
    </source>
</evidence>
<dbReference type="PANTHER" id="PTHR12818:SF0">
    <property type="entry name" value="TRNA (ADENINE(37)-N6)-METHYLTRANSFERASE"/>
    <property type="match status" value="1"/>
</dbReference>
<feature type="domain" description="TsaA-like" evidence="3">
    <location>
        <begin position="4"/>
        <end position="135"/>
    </location>
</feature>
<dbReference type="InterPro" id="IPR023370">
    <property type="entry name" value="TrmO-like_N"/>
</dbReference>
<keyword evidence="5" id="KW-1185">Reference proteome</keyword>
<proteinExistence type="inferred from homology"/>
<dbReference type="CDD" id="cd09281">
    <property type="entry name" value="UPF0066"/>
    <property type="match status" value="1"/>
</dbReference>
<dbReference type="InterPro" id="IPR036413">
    <property type="entry name" value="YaeB-like_sf"/>
</dbReference>
<dbReference type="InterPro" id="IPR036414">
    <property type="entry name" value="YaeB_N_sf"/>
</dbReference>
<reference evidence="4 5" key="1">
    <citation type="submission" date="2016-09" db="EMBL/GenBank/DDBJ databases">
        <title>Acidihalobacter prosperus V6 (DSM14174).</title>
        <authorList>
            <person name="Khaleque H.N."/>
            <person name="Ramsay J.P."/>
            <person name="Murphy R.J.T."/>
            <person name="Kaksonen A.H."/>
            <person name="Boxall N.J."/>
            <person name="Watkin E.L.J."/>
        </authorList>
    </citation>
    <scope>NUCLEOTIDE SEQUENCE [LARGE SCALE GENOMIC DNA]</scope>
    <source>
        <strain evidence="4 5">V6</strain>
    </source>
</reference>
<dbReference type="NCBIfam" id="TIGR00104">
    <property type="entry name" value="tRNA_TsaA"/>
    <property type="match status" value="1"/>
</dbReference>
<sequence length="158" mass="17377">MIEFESIGIIHSPFRTLTGMPIQPAGAAGVPGTVEVNAEYRAGLQDLDGFSHVILLYHFHGSRGFDLQVVPFMDTQPRGVFATRAPKRPNPLGLSVVRLDRIEDGMMHILDVDVLDGTPLLDIKPYVPAFDAQGAVRTGWIESARRSVAEHQADDRFV</sequence>
<evidence type="ECO:0000313" key="5">
    <source>
        <dbReference type="Proteomes" id="UP000095342"/>
    </source>
</evidence>
<dbReference type="PROSITE" id="PS01318">
    <property type="entry name" value="TSAA_1"/>
    <property type="match status" value="1"/>
</dbReference>
<organism evidence="4 5">
    <name type="scientific">Acidihalobacter aeolianus</name>
    <dbReference type="NCBI Taxonomy" id="2792603"/>
    <lineage>
        <taxon>Bacteria</taxon>
        <taxon>Pseudomonadati</taxon>
        <taxon>Pseudomonadota</taxon>
        <taxon>Gammaproteobacteria</taxon>
        <taxon>Chromatiales</taxon>
        <taxon>Ectothiorhodospiraceae</taxon>
        <taxon>Acidihalobacter</taxon>
    </lineage>
</organism>
<keyword evidence="4" id="KW-0489">Methyltransferase</keyword>
<dbReference type="Gene3D" id="2.40.30.70">
    <property type="entry name" value="YaeB-like"/>
    <property type="match status" value="1"/>
</dbReference>
<keyword evidence="4" id="KW-0808">Transferase</keyword>
<comment type="similarity">
    <text evidence="2">Belongs to the tRNA methyltransferase O family.</text>
</comment>
<dbReference type="PANTHER" id="PTHR12818">
    <property type="entry name" value="TRNA (ADENINE(37)-N6)-METHYLTRANSFERASE"/>
    <property type="match status" value="1"/>
</dbReference>
<evidence type="ECO:0000256" key="1">
    <source>
        <dbReference type="ARBA" id="ARBA00022691"/>
    </source>
</evidence>
<evidence type="ECO:0000256" key="2">
    <source>
        <dbReference type="ARBA" id="ARBA00033753"/>
    </source>
</evidence>
<name>A0A1D8KC02_9GAMM</name>
<dbReference type="EMBL" id="CP017448">
    <property type="protein sequence ID" value="AOV18482.1"/>
    <property type="molecule type" value="Genomic_DNA"/>
</dbReference>
<dbReference type="RefSeq" id="WP_070074008.1">
    <property type="nucleotide sequence ID" value="NZ_CP017448.1"/>
</dbReference>
<dbReference type="GO" id="GO:0032259">
    <property type="term" value="P:methylation"/>
    <property type="evidence" value="ECO:0007669"/>
    <property type="project" value="UniProtKB-KW"/>
</dbReference>
<dbReference type="PROSITE" id="PS51668">
    <property type="entry name" value="TSAA_2"/>
    <property type="match status" value="1"/>
</dbReference>